<proteinExistence type="predicted"/>
<keyword evidence="1" id="KW-0472">Membrane</keyword>
<keyword evidence="3" id="KW-1185">Reference proteome</keyword>
<gene>
    <name evidence="2" type="ORF">BO71DRAFT_204795</name>
</gene>
<dbReference type="Proteomes" id="UP000247810">
    <property type="component" value="Unassembled WGS sequence"/>
</dbReference>
<dbReference type="EMBL" id="KZ825855">
    <property type="protein sequence ID" value="PYH95287.1"/>
    <property type="molecule type" value="Genomic_DNA"/>
</dbReference>
<keyword evidence="1" id="KW-1133">Transmembrane helix</keyword>
<reference evidence="2 3" key="1">
    <citation type="submission" date="2018-02" db="EMBL/GenBank/DDBJ databases">
        <title>The genomes of Aspergillus section Nigri reveals drivers in fungal speciation.</title>
        <authorList>
            <consortium name="DOE Joint Genome Institute"/>
            <person name="Vesth T.C."/>
            <person name="Nybo J."/>
            <person name="Theobald S."/>
            <person name="Brandl J."/>
            <person name="Frisvad J.C."/>
            <person name="Nielsen K.F."/>
            <person name="Lyhne E.K."/>
            <person name="Kogle M.E."/>
            <person name="Kuo A."/>
            <person name="Riley R."/>
            <person name="Clum A."/>
            <person name="Nolan M."/>
            <person name="Lipzen A."/>
            <person name="Salamov A."/>
            <person name="Henrissat B."/>
            <person name="Wiebenga A."/>
            <person name="De vries R.P."/>
            <person name="Grigoriev I.V."/>
            <person name="Mortensen U.H."/>
            <person name="Andersen M.R."/>
            <person name="Baker S.E."/>
        </authorList>
    </citation>
    <scope>NUCLEOTIDE SEQUENCE [LARGE SCALE GENOMIC DNA]</scope>
    <source>
        <strain evidence="2 3">CBS 707.79</strain>
    </source>
</reference>
<evidence type="ECO:0000313" key="3">
    <source>
        <dbReference type="Proteomes" id="UP000247810"/>
    </source>
</evidence>
<accession>A0A319DMH7</accession>
<dbReference type="AlphaFoldDB" id="A0A319DMH7"/>
<sequence>MTSCDYTPHRHPLALLSTVSLPLVGVYSSFSGFSLFFSSSLFLRIYSLFSSLLVRLCYFGH</sequence>
<feature type="transmembrane region" description="Helical" evidence="1">
    <location>
        <begin position="12"/>
        <end position="30"/>
    </location>
</feature>
<organism evidence="2 3">
    <name type="scientific">Aspergillus ellipticus CBS 707.79</name>
    <dbReference type="NCBI Taxonomy" id="1448320"/>
    <lineage>
        <taxon>Eukaryota</taxon>
        <taxon>Fungi</taxon>
        <taxon>Dikarya</taxon>
        <taxon>Ascomycota</taxon>
        <taxon>Pezizomycotina</taxon>
        <taxon>Eurotiomycetes</taxon>
        <taxon>Eurotiomycetidae</taxon>
        <taxon>Eurotiales</taxon>
        <taxon>Aspergillaceae</taxon>
        <taxon>Aspergillus</taxon>
        <taxon>Aspergillus subgen. Circumdati</taxon>
    </lineage>
</organism>
<evidence type="ECO:0000313" key="2">
    <source>
        <dbReference type="EMBL" id="PYH95287.1"/>
    </source>
</evidence>
<keyword evidence="1" id="KW-0812">Transmembrane</keyword>
<protein>
    <submittedName>
        <fullName evidence="2">Uncharacterized protein</fullName>
    </submittedName>
</protein>
<evidence type="ECO:0000256" key="1">
    <source>
        <dbReference type="SAM" id="Phobius"/>
    </source>
</evidence>
<dbReference type="VEuPathDB" id="FungiDB:BO71DRAFT_204795"/>
<feature type="transmembrane region" description="Helical" evidence="1">
    <location>
        <begin position="36"/>
        <end position="58"/>
    </location>
</feature>
<name>A0A319DMH7_9EURO</name>